<dbReference type="SUPFAM" id="SSF74653">
    <property type="entry name" value="TolA/TonB C-terminal domain"/>
    <property type="match status" value="1"/>
</dbReference>
<evidence type="ECO:0000256" key="1">
    <source>
        <dbReference type="ARBA" id="ARBA00004167"/>
    </source>
</evidence>
<keyword evidence="3 6" id="KW-1133">Transmembrane helix</keyword>
<accession>A0ABT8EIF1</accession>
<evidence type="ECO:0000256" key="4">
    <source>
        <dbReference type="ARBA" id="ARBA00023136"/>
    </source>
</evidence>
<comment type="subcellular location">
    <subcellularLocation>
        <location evidence="1">Membrane</location>
        <topology evidence="1">Single-pass membrane protein</topology>
    </subcellularLocation>
</comment>
<protein>
    <submittedName>
        <fullName evidence="7">Energy transducer TonB</fullName>
    </submittedName>
</protein>
<dbReference type="Proteomes" id="UP001168613">
    <property type="component" value="Unassembled WGS sequence"/>
</dbReference>
<feature type="compositionally biased region" description="Gly residues" evidence="5">
    <location>
        <begin position="142"/>
        <end position="152"/>
    </location>
</feature>
<keyword evidence="2 6" id="KW-0812">Transmembrane</keyword>
<keyword evidence="4 6" id="KW-0472">Membrane</keyword>
<feature type="region of interest" description="Disordered" evidence="5">
    <location>
        <begin position="1"/>
        <end position="21"/>
    </location>
</feature>
<evidence type="ECO:0000256" key="6">
    <source>
        <dbReference type="SAM" id="Phobius"/>
    </source>
</evidence>
<evidence type="ECO:0000256" key="5">
    <source>
        <dbReference type="SAM" id="MobiDB-lite"/>
    </source>
</evidence>
<gene>
    <name evidence="7" type="ORF">LMS43_07170</name>
</gene>
<sequence length="246" mass="26488">MSSNSPDPFKSSSDTKAPKKGLGKNATIVVIVVVIAVLGYVVWKWANSMAGIKREAPAINAIIPLPPPPPPPPEPETPPEPEEPKEEELVEPEPDPEPTPLDEPTPVEDDTPPTPTDSSTEAMQMDSDAQAGSDAFNISAGSGRGMAGSGGGRAGNATYSQYLGYALQKVLRDDERTRMLAYRMRINLWLSDNGNIDRVELVNSSGDAEIDQKVVAALRDVKRLEERPPPSLDMPVRIALSSRRPS</sequence>
<dbReference type="InterPro" id="IPR006260">
    <property type="entry name" value="TonB/TolA_C"/>
</dbReference>
<organism evidence="7 8">
    <name type="scientific">Alcaligenes endophyticus</name>
    <dbReference type="NCBI Taxonomy" id="1929088"/>
    <lineage>
        <taxon>Bacteria</taxon>
        <taxon>Pseudomonadati</taxon>
        <taxon>Pseudomonadota</taxon>
        <taxon>Betaproteobacteria</taxon>
        <taxon>Burkholderiales</taxon>
        <taxon>Alcaligenaceae</taxon>
        <taxon>Alcaligenes</taxon>
    </lineage>
</organism>
<proteinExistence type="predicted"/>
<evidence type="ECO:0000313" key="8">
    <source>
        <dbReference type="Proteomes" id="UP001168613"/>
    </source>
</evidence>
<keyword evidence="8" id="KW-1185">Reference proteome</keyword>
<evidence type="ECO:0000256" key="3">
    <source>
        <dbReference type="ARBA" id="ARBA00022989"/>
    </source>
</evidence>
<dbReference type="Gene3D" id="3.30.1150.10">
    <property type="match status" value="1"/>
</dbReference>
<feature type="compositionally biased region" description="Low complexity" evidence="5">
    <location>
        <begin position="1"/>
        <end position="14"/>
    </location>
</feature>
<evidence type="ECO:0000256" key="2">
    <source>
        <dbReference type="ARBA" id="ARBA00022692"/>
    </source>
</evidence>
<dbReference type="EMBL" id="JAJHNU010000001">
    <property type="protein sequence ID" value="MDN4121065.1"/>
    <property type="molecule type" value="Genomic_DNA"/>
</dbReference>
<feature type="compositionally biased region" description="Acidic residues" evidence="5">
    <location>
        <begin position="77"/>
        <end position="96"/>
    </location>
</feature>
<feature type="transmembrane region" description="Helical" evidence="6">
    <location>
        <begin position="26"/>
        <end position="46"/>
    </location>
</feature>
<dbReference type="NCBIfam" id="TIGR01352">
    <property type="entry name" value="tonB_Cterm"/>
    <property type="match status" value="1"/>
</dbReference>
<name>A0ABT8EIF1_9BURK</name>
<comment type="caution">
    <text evidence="7">The sequence shown here is derived from an EMBL/GenBank/DDBJ whole genome shotgun (WGS) entry which is preliminary data.</text>
</comment>
<dbReference type="Pfam" id="PF13103">
    <property type="entry name" value="TonB_2"/>
    <property type="match status" value="1"/>
</dbReference>
<feature type="compositionally biased region" description="Pro residues" evidence="5">
    <location>
        <begin position="64"/>
        <end position="76"/>
    </location>
</feature>
<feature type="region of interest" description="Disordered" evidence="5">
    <location>
        <begin position="63"/>
        <end position="152"/>
    </location>
</feature>
<reference evidence="7" key="1">
    <citation type="submission" date="2021-11" db="EMBL/GenBank/DDBJ databases">
        <title>Draft genome sequence of Alcaligenes endophyticus type strain CCUG 75668T.</title>
        <authorList>
            <person name="Salva-Serra F."/>
            <person name="Duran R.E."/>
            <person name="Seeger M."/>
            <person name="Moore E.R.B."/>
            <person name="Jaen-Luchoro D."/>
        </authorList>
    </citation>
    <scope>NUCLEOTIDE SEQUENCE</scope>
    <source>
        <strain evidence="7">CCUG 75668</strain>
    </source>
</reference>
<evidence type="ECO:0000313" key="7">
    <source>
        <dbReference type="EMBL" id="MDN4121065.1"/>
    </source>
</evidence>
<dbReference type="RefSeq" id="WP_266124944.1">
    <property type="nucleotide sequence ID" value="NZ_JAJHNU010000001.1"/>
</dbReference>